<proteinExistence type="predicted"/>
<feature type="compositionally biased region" description="Pro residues" evidence="1">
    <location>
        <begin position="349"/>
        <end position="359"/>
    </location>
</feature>
<reference evidence="2" key="1">
    <citation type="journal article" date="2023" name="Science">
        <title>Genome structures resolve the early diversification of teleost fishes.</title>
        <authorList>
            <person name="Parey E."/>
            <person name="Louis A."/>
            <person name="Montfort J."/>
            <person name="Bouchez O."/>
            <person name="Roques C."/>
            <person name="Iampietro C."/>
            <person name="Lluch J."/>
            <person name="Castinel A."/>
            <person name="Donnadieu C."/>
            <person name="Desvignes T."/>
            <person name="Floi Bucao C."/>
            <person name="Jouanno E."/>
            <person name="Wen M."/>
            <person name="Mejri S."/>
            <person name="Dirks R."/>
            <person name="Jansen H."/>
            <person name="Henkel C."/>
            <person name="Chen W.J."/>
            <person name="Zahm M."/>
            <person name="Cabau C."/>
            <person name="Klopp C."/>
            <person name="Thompson A.W."/>
            <person name="Robinson-Rechavi M."/>
            <person name="Braasch I."/>
            <person name="Lecointre G."/>
            <person name="Bobe J."/>
            <person name="Postlethwait J.H."/>
            <person name="Berthelot C."/>
            <person name="Roest Crollius H."/>
            <person name="Guiguen Y."/>
        </authorList>
    </citation>
    <scope>NUCLEOTIDE SEQUENCE</scope>
    <source>
        <strain evidence="2">Concon-B</strain>
    </source>
</reference>
<dbReference type="InterPro" id="IPR031479">
    <property type="entry name" value="SLX4IP"/>
</dbReference>
<protein>
    <recommendedName>
        <fullName evidence="4">Protein SLX4IP</fullName>
    </recommendedName>
</protein>
<feature type="region of interest" description="Disordered" evidence="1">
    <location>
        <begin position="213"/>
        <end position="454"/>
    </location>
</feature>
<dbReference type="Pfam" id="PF15744">
    <property type="entry name" value="UPF0492"/>
    <property type="match status" value="1"/>
</dbReference>
<feature type="compositionally biased region" description="Basic residues" evidence="1">
    <location>
        <begin position="444"/>
        <end position="454"/>
    </location>
</feature>
<comment type="caution">
    <text evidence="2">The sequence shown here is derived from an EMBL/GenBank/DDBJ whole genome shotgun (WGS) entry which is preliminary data.</text>
</comment>
<feature type="compositionally biased region" description="Polar residues" evidence="1">
    <location>
        <begin position="323"/>
        <end position="334"/>
    </location>
</feature>
<gene>
    <name evidence="2" type="ORF">COCON_G00221060</name>
</gene>
<sequence>MERLLYNQLNLMGSLHHMPTIQTKLWRVMILGCCHKLLMSRMPPTKFVLKCGNFAVLVDLHVLPSGSGEEASWSAEQHKEEVSEMIRDVVDQRVRHFLETRHQKGQPKPKKGLTPTSPLCIKGEHFRLAAYFMKRHVNLRCVGRRQQGELRVFPERVVVCASFPEDAAERGGPGNLTAMEHGGQSESEYFSGHRETEDPLNSSAIAKRNTLQKIAKKAGAQARSNQRGGGLSAPMETEAGGGVAREEELGVVTEEAEEDGGDGAQTSTGAPAPEGTARRMGPQSGAPRGEGPRPQEGGERAKRVCFGQAPASCSEVVAETRPAKSSSQTAQTSPLALRSHLPLGLDSGPSPPALGPSPPALGHSPPALGPSPPTLGPSPPALGPSPPAPGKGPKGQKPGPRPLLPQNRAQASREGRAGGDGNASFQHSEAKPPDAQQGGENRPRKSRLKRVRKT</sequence>
<feature type="compositionally biased region" description="Pro residues" evidence="1">
    <location>
        <begin position="367"/>
        <end position="390"/>
    </location>
</feature>
<evidence type="ECO:0008006" key="4">
    <source>
        <dbReference type="Google" id="ProtNLM"/>
    </source>
</evidence>
<dbReference type="EMBL" id="JAFJMO010000018">
    <property type="protein sequence ID" value="KAJ8250184.1"/>
    <property type="molecule type" value="Genomic_DNA"/>
</dbReference>
<feature type="compositionally biased region" description="Basic and acidic residues" evidence="1">
    <location>
        <begin position="290"/>
        <end position="302"/>
    </location>
</feature>
<evidence type="ECO:0000313" key="3">
    <source>
        <dbReference type="Proteomes" id="UP001152803"/>
    </source>
</evidence>
<dbReference type="Proteomes" id="UP001152803">
    <property type="component" value="Unassembled WGS sequence"/>
</dbReference>
<name>A0A9Q1CVT5_CONCO</name>
<feature type="compositionally biased region" description="Low complexity" evidence="1">
    <location>
        <begin position="339"/>
        <end position="348"/>
    </location>
</feature>
<evidence type="ECO:0000256" key="1">
    <source>
        <dbReference type="SAM" id="MobiDB-lite"/>
    </source>
</evidence>
<dbReference type="PANTHER" id="PTHR28557">
    <property type="entry name" value="PROTEIN SLX4IP"/>
    <property type="match status" value="1"/>
</dbReference>
<dbReference type="AlphaFoldDB" id="A0A9Q1CVT5"/>
<evidence type="ECO:0000313" key="2">
    <source>
        <dbReference type="EMBL" id="KAJ8250184.1"/>
    </source>
</evidence>
<keyword evidence="3" id="KW-1185">Reference proteome</keyword>
<accession>A0A9Q1CVT5</accession>
<dbReference type="OrthoDB" id="9933290at2759"/>
<dbReference type="PANTHER" id="PTHR28557:SF1">
    <property type="entry name" value="PROTEIN SLX4IP"/>
    <property type="match status" value="1"/>
</dbReference>
<organism evidence="2 3">
    <name type="scientific">Conger conger</name>
    <name type="common">Conger eel</name>
    <name type="synonym">Muraena conger</name>
    <dbReference type="NCBI Taxonomy" id="82655"/>
    <lineage>
        <taxon>Eukaryota</taxon>
        <taxon>Metazoa</taxon>
        <taxon>Chordata</taxon>
        <taxon>Craniata</taxon>
        <taxon>Vertebrata</taxon>
        <taxon>Euteleostomi</taxon>
        <taxon>Actinopterygii</taxon>
        <taxon>Neopterygii</taxon>
        <taxon>Teleostei</taxon>
        <taxon>Anguilliformes</taxon>
        <taxon>Congridae</taxon>
        <taxon>Conger</taxon>
    </lineage>
</organism>